<evidence type="ECO:0000259" key="4">
    <source>
        <dbReference type="PROSITE" id="PS50042"/>
    </source>
</evidence>
<dbReference type="PANTHER" id="PTHR24567:SF74">
    <property type="entry name" value="HTH-TYPE TRANSCRIPTIONAL REGULATOR ARCR"/>
    <property type="match status" value="1"/>
</dbReference>
<proteinExistence type="predicted"/>
<dbReference type="InterPro" id="IPR000595">
    <property type="entry name" value="cNMP-bd_dom"/>
</dbReference>
<protein>
    <submittedName>
        <fullName evidence="5">Crp/Fnr family transcriptional regulator</fullName>
    </submittedName>
</protein>
<dbReference type="InterPro" id="IPR012318">
    <property type="entry name" value="HTH_CRP"/>
</dbReference>
<evidence type="ECO:0000313" key="5">
    <source>
        <dbReference type="EMBL" id="MBA1375064.1"/>
    </source>
</evidence>
<keyword evidence="3" id="KW-0804">Transcription</keyword>
<sequence length="217" mass="23326">MDRVERLAALASFFACSAAEAERLNNAMAFVTYAHGQTLIHQGDMGAKVWIVLAGQAQLQVIGGDGQVQLLMAHGPGELFGALPHERVFVSDVIARDRIAVLEIASISLNRLMQEETRIGSGLAMILARQYHAALDRMAARITLSATGRVCAELLNAAGDGDSIAPPPVVAALGLMAQTTRETASRTINGLMRRGIVRREADRLTIVSRKLLEDMVI</sequence>
<dbReference type="RefSeq" id="WP_066275075.1">
    <property type="nucleotide sequence ID" value="NZ_BAAAGB010000001.1"/>
</dbReference>
<dbReference type="Gene3D" id="2.60.120.10">
    <property type="entry name" value="Jelly Rolls"/>
    <property type="match status" value="1"/>
</dbReference>
<gene>
    <name evidence="5" type="ORF">FG486_12010</name>
</gene>
<dbReference type="SMART" id="SM00100">
    <property type="entry name" value="cNMP"/>
    <property type="match status" value="1"/>
</dbReference>
<dbReference type="InterPro" id="IPR018490">
    <property type="entry name" value="cNMP-bd_dom_sf"/>
</dbReference>
<accession>A0A7V8REN0</accession>
<dbReference type="CDD" id="cd00038">
    <property type="entry name" value="CAP_ED"/>
    <property type="match status" value="1"/>
</dbReference>
<reference evidence="5 6" key="1">
    <citation type="journal article" date="1994" name="Int. J. Syst. Bacteriol.">
        <title>Phylogenetic positions of novel aerobic, bacteriochlorophyll a-containing bacteria and description of Roseococcus thiosulfatophilus gen. nov., sp. nov., Erythromicrobium ramosum gen. nov., sp. nov., and Erythrobacter litoralis sp. nov.</title>
        <authorList>
            <person name="Yurkov V."/>
            <person name="Stackebrandt E."/>
            <person name="Holmes A."/>
            <person name="Fuerst J.A."/>
            <person name="Hugenholtz P."/>
            <person name="Golecki J."/>
            <person name="Gad'on N."/>
            <person name="Gorlenko V.M."/>
            <person name="Kompantseva E.I."/>
            <person name="Drews G."/>
        </authorList>
    </citation>
    <scope>NUCLEOTIDE SEQUENCE [LARGE SCALE GENOMIC DNA]</scope>
    <source>
        <strain evidence="5 6">KR-99</strain>
    </source>
</reference>
<keyword evidence="6" id="KW-1185">Reference proteome</keyword>
<dbReference type="InterPro" id="IPR014710">
    <property type="entry name" value="RmlC-like_jellyroll"/>
</dbReference>
<dbReference type="AlphaFoldDB" id="A0A7V8REN0"/>
<evidence type="ECO:0000313" key="6">
    <source>
        <dbReference type="Proteomes" id="UP000589292"/>
    </source>
</evidence>
<feature type="domain" description="Cyclic nucleotide-binding" evidence="4">
    <location>
        <begin position="12"/>
        <end position="83"/>
    </location>
</feature>
<dbReference type="PROSITE" id="PS50042">
    <property type="entry name" value="CNMP_BINDING_3"/>
    <property type="match status" value="1"/>
</dbReference>
<evidence type="ECO:0000256" key="2">
    <source>
        <dbReference type="ARBA" id="ARBA00023125"/>
    </source>
</evidence>
<dbReference type="InterPro" id="IPR036390">
    <property type="entry name" value="WH_DNA-bd_sf"/>
</dbReference>
<comment type="caution">
    <text evidence="5">The sequence shown here is derived from an EMBL/GenBank/DDBJ whole genome shotgun (WGS) entry which is preliminary data.</text>
</comment>
<name>A0A7V8REN0_9SPHN</name>
<dbReference type="GO" id="GO:0005829">
    <property type="term" value="C:cytosol"/>
    <property type="evidence" value="ECO:0007669"/>
    <property type="project" value="TreeGrafter"/>
</dbReference>
<evidence type="ECO:0000256" key="3">
    <source>
        <dbReference type="ARBA" id="ARBA00023163"/>
    </source>
</evidence>
<dbReference type="SUPFAM" id="SSF51206">
    <property type="entry name" value="cAMP-binding domain-like"/>
    <property type="match status" value="1"/>
</dbReference>
<keyword evidence="2" id="KW-0238">DNA-binding</keyword>
<dbReference type="GO" id="GO:0003700">
    <property type="term" value="F:DNA-binding transcription factor activity"/>
    <property type="evidence" value="ECO:0007669"/>
    <property type="project" value="TreeGrafter"/>
</dbReference>
<organism evidence="5 6">
    <name type="scientific">Sphingomonas ursincola</name>
    <dbReference type="NCBI Taxonomy" id="56361"/>
    <lineage>
        <taxon>Bacteria</taxon>
        <taxon>Pseudomonadati</taxon>
        <taxon>Pseudomonadota</taxon>
        <taxon>Alphaproteobacteria</taxon>
        <taxon>Sphingomonadales</taxon>
        <taxon>Sphingomonadaceae</taxon>
        <taxon>Sphingomonas</taxon>
    </lineage>
</organism>
<dbReference type="InterPro" id="IPR050397">
    <property type="entry name" value="Env_Response_Regulators"/>
</dbReference>
<evidence type="ECO:0000256" key="1">
    <source>
        <dbReference type="ARBA" id="ARBA00023015"/>
    </source>
</evidence>
<dbReference type="Pfam" id="PF13545">
    <property type="entry name" value="HTH_Crp_2"/>
    <property type="match status" value="1"/>
</dbReference>
<dbReference type="SUPFAM" id="SSF46785">
    <property type="entry name" value="Winged helix' DNA-binding domain"/>
    <property type="match status" value="1"/>
</dbReference>
<dbReference type="EMBL" id="VDES01000002">
    <property type="protein sequence ID" value="MBA1375064.1"/>
    <property type="molecule type" value="Genomic_DNA"/>
</dbReference>
<dbReference type="PANTHER" id="PTHR24567">
    <property type="entry name" value="CRP FAMILY TRANSCRIPTIONAL REGULATORY PROTEIN"/>
    <property type="match status" value="1"/>
</dbReference>
<keyword evidence="1" id="KW-0805">Transcription regulation</keyword>
<dbReference type="Pfam" id="PF00027">
    <property type="entry name" value="cNMP_binding"/>
    <property type="match status" value="1"/>
</dbReference>
<dbReference type="Proteomes" id="UP000589292">
    <property type="component" value="Unassembled WGS sequence"/>
</dbReference>
<dbReference type="GO" id="GO:0003677">
    <property type="term" value="F:DNA binding"/>
    <property type="evidence" value="ECO:0007669"/>
    <property type="project" value="UniProtKB-KW"/>
</dbReference>